<gene>
    <name evidence="1" type="ORF">HMI49_35550</name>
</gene>
<sequence>MASEFRLRVPAEAEHPAGVIIGVGRVEAVTRKTAFRPSRWYMGETGLWLADRTPIQPVVCRGAQGLWVLPDEVLRQVRAAWSVAQEAAR</sequence>
<keyword evidence="2" id="KW-1185">Reference proteome</keyword>
<evidence type="ECO:0000313" key="1">
    <source>
        <dbReference type="EMBL" id="NOK38525.1"/>
    </source>
</evidence>
<comment type="caution">
    <text evidence="1">The sequence shown here is derived from an EMBL/GenBank/DDBJ whole genome shotgun (WGS) entry which is preliminary data.</text>
</comment>
<organism evidence="1 2">
    <name type="scientific">Corallococcus exercitus</name>
    <dbReference type="NCBI Taxonomy" id="2316736"/>
    <lineage>
        <taxon>Bacteria</taxon>
        <taxon>Pseudomonadati</taxon>
        <taxon>Myxococcota</taxon>
        <taxon>Myxococcia</taxon>
        <taxon>Myxococcales</taxon>
        <taxon>Cystobacterineae</taxon>
        <taxon>Myxococcaceae</taxon>
        <taxon>Corallococcus</taxon>
    </lineage>
</organism>
<name>A0A7Y4NV11_9BACT</name>
<dbReference type="RefSeq" id="WP_171438125.1">
    <property type="nucleotide sequence ID" value="NZ_JABFJV010000330.1"/>
</dbReference>
<evidence type="ECO:0000313" key="2">
    <source>
        <dbReference type="Proteomes" id="UP000563426"/>
    </source>
</evidence>
<dbReference type="EMBL" id="JABFJV010000330">
    <property type="protein sequence ID" value="NOK38525.1"/>
    <property type="molecule type" value="Genomic_DNA"/>
</dbReference>
<protein>
    <submittedName>
        <fullName evidence="1">Uncharacterized protein</fullName>
    </submittedName>
</protein>
<proteinExistence type="predicted"/>
<reference evidence="1 2" key="1">
    <citation type="submission" date="2020-05" db="EMBL/GenBank/DDBJ databases">
        <authorList>
            <person name="Whitworth D."/>
        </authorList>
    </citation>
    <scope>NUCLEOTIDE SEQUENCE [LARGE SCALE GENOMIC DNA]</scope>
    <source>
        <strain evidence="1 2">AB043B</strain>
    </source>
</reference>
<accession>A0A7Y4NV11</accession>
<dbReference type="Proteomes" id="UP000563426">
    <property type="component" value="Unassembled WGS sequence"/>
</dbReference>
<dbReference type="AlphaFoldDB" id="A0A7Y4NV11"/>